<dbReference type="NCBIfam" id="TIGR01869">
    <property type="entry name" value="casC_Cse4"/>
    <property type="match status" value="1"/>
</dbReference>
<evidence type="ECO:0000313" key="2">
    <source>
        <dbReference type="Proteomes" id="UP000438699"/>
    </source>
</evidence>
<reference evidence="1 2" key="1">
    <citation type="journal article" date="2017" name="Int. J. Syst. Evol. Microbiol.">
        <title>Desulfovibrio senegalensis sp. nov., a mesophilic sulfate reducer isolated from marine sediment.</title>
        <authorList>
            <person name="Thioye A."/>
            <person name="Gam Z.B.A."/>
            <person name="Mbengue M."/>
            <person name="Cayol J.L."/>
            <person name="Joseph-Bartoli M."/>
            <person name="Toure-Kane C."/>
            <person name="Labat M."/>
        </authorList>
    </citation>
    <scope>NUCLEOTIDE SEQUENCE [LARGE SCALE GENOMIC DNA]</scope>
    <source>
        <strain evidence="1 2">DSM 101509</strain>
    </source>
</reference>
<dbReference type="Pfam" id="PF09344">
    <property type="entry name" value="Cas_CT1975"/>
    <property type="match status" value="1"/>
</dbReference>
<protein>
    <submittedName>
        <fullName evidence="1">Type I-E CRISPR-associated protein Cas7/Cse4/CasC</fullName>
    </submittedName>
</protein>
<evidence type="ECO:0000313" key="1">
    <source>
        <dbReference type="EMBL" id="KAB1442876.1"/>
    </source>
</evidence>
<proteinExistence type="predicted"/>
<dbReference type="Proteomes" id="UP000438699">
    <property type="component" value="Unassembled WGS sequence"/>
</dbReference>
<sequence>MSRFIQLHVLTTYPASNLNRDDLGRPKTVKMGGCQRLRVSSQSLKRAWRTSEHISGALGDHFGKRTKEVGKYAYFALTNGVTFAESMEDIAATGGLATLKQAAAAKIARAVAGVFAKNKAEYKAKADAFVEKDFLESLETEQMAHLNPVELAAVGKLVEACRETGKEPEKEALDLLRGEANAVDVAMFGRMLASRPEYNVEAAVQVAHAMTVHKGVVEDDFFTAVDDLNRDDAGAGHMGVAEFGAGLFYLYVCVDRDLLLENLGGDEDLCNRTLGALARAVYTVSPSGKQNSFASRAVASYCVAEKGDAHARTLAEAFLKPVNGEDMLADALAALESKRESFNAILGEEAASMVCGHGRKTLKDLCDFITE</sequence>
<dbReference type="InterPro" id="IPR010148">
    <property type="entry name" value="CRISPR-assoc_prot_CT1975"/>
</dbReference>
<accession>A0A6N6N472</accession>
<dbReference type="AlphaFoldDB" id="A0A6N6N472"/>
<keyword evidence="2" id="KW-1185">Reference proteome</keyword>
<dbReference type="OrthoDB" id="5291250at2"/>
<comment type="caution">
    <text evidence="1">The sequence shown here is derived from an EMBL/GenBank/DDBJ whole genome shotgun (WGS) entry which is preliminary data.</text>
</comment>
<dbReference type="EMBL" id="WAIE01000001">
    <property type="protein sequence ID" value="KAB1442876.1"/>
    <property type="molecule type" value="Genomic_DNA"/>
</dbReference>
<organism evidence="1 2">
    <name type="scientific">Pseudodesulfovibrio senegalensis</name>
    <dbReference type="NCBI Taxonomy" id="1721087"/>
    <lineage>
        <taxon>Bacteria</taxon>
        <taxon>Pseudomonadati</taxon>
        <taxon>Thermodesulfobacteriota</taxon>
        <taxon>Desulfovibrionia</taxon>
        <taxon>Desulfovibrionales</taxon>
        <taxon>Desulfovibrionaceae</taxon>
    </lineage>
</organism>
<name>A0A6N6N472_9BACT</name>
<gene>
    <name evidence="1" type="primary">cas7e</name>
    <name evidence="1" type="ORF">F8A88_00955</name>
</gene>
<dbReference type="RefSeq" id="WP_151149066.1">
    <property type="nucleotide sequence ID" value="NZ_WAIE01000001.1"/>
</dbReference>